<organism evidence="2">
    <name type="scientific">Culex pipiens</name>
    <name type="common">House mosquito</name>
    <dbReference type="NCBI Taxonomy" id="7175"/>
    <lineage>
        <taxon>Eukaryota</taxon>
        <taxon>Metazoa</taxon>
        <taxon>Ecdysozoa</taxon>
        <taxon>Arthropoda</taxon>
        <taxon>Hexapoda</taxon>
        <taxon>Insecta</taxon>
        <taxon>Pterygota</taxon>
        <taxon>Neoptera</taxon>
        <taxon>Endopterygota</taxon>
        <taxon>Diptera</taxon>
        <taxon>Nematocera</taxon>
        <taxon>Culicoidea</taxon>
        <taxon>Culicidae</taxon>
        <taxon>Culicinae</taxon>
        <taxon>Culicini</taxon>
        <taxon>Culex</taxon>
        <taxon>Culex</taxon>
    </lineage>
</organism>
<evidence type="ECO:0000313" key="2">
    <source>
        <dbReference type="EMBL" id="CAG6497687.1"/>
    </source>
</evidence>
<reference evidence="2" key="1">
    <citation type="submission" date="2021-05" db="EMBL/GenBank/DDBJ databases">
        <authorList>
            <person name="Alioto T."/>
            <person name="Alioto T."/>
            <person name="Gomez Garrido J."/>
        </authorList>
    </citation>
    <scope>NUCLEOTIDE SEQUENCE</scope>
</reference>
<proteinExistence type="predicted"/>
<protein>
    <submittedName>
        <fullName evidence="2">(northern house mosquito) hypothetical protein</fullName>
    </submittedName>
</protein>
<dbReference type="EMBL" id="HBUE01133815">
    <property type="protein sequence ID" value="CAG6497689.1"/>
    <property type="molecule type" value="Transcribed_RNA"/>
</dbReference>
<evidence type="ECO:0000256" key="1">
    <source>
        <dbReference type="SAM" id="MobiDB-lite"/>
    </source>
</evidence>
<dbReference type="EMBL" id="HBUE01133814">
    <property type="protein sequence ID" value="CAG6497687.1"/>
    <property type="molecule type" value="Transcribed_RNA"/>
</dbReference>
<sequence length="159" mass="18139">MIFSFFIYRFFQQPIQIPLTLKVIKIYHATATSDTHPIRIPCNHTTAVIPTGTITILTIPNTIPPIIHHRHHHHPLITHPGTTTHNLRPRHRRHPTVITTAEVPLLRTTRVTCHPITSTTHHKNHAHPAHLHHTINSASSHRSLTARTSFRNPQPTLMS</sequence>
<feature type="region of interest" description="Disordered" evidence="1">
    <location>
        <begin position="137"/>
        <end position="159"/>
    </location>
</feature>
<dbReference type="AlphaFoldDB" id="A0A8D8CQ50"/>
<name>A0A8D8CQ50_CULPI</name>
<accession>A0A8D8CQ50</accession>